<name>Q86VG9_HUMAN</name>
<dbReference type="EMBL" id="AF452715">
    <property type="protein sequence ID" value="AAP13350.1"/>
    <property type="molecule type" value="mRNA"/>
</dbReference>
<dbReference type="PhylomeDB" id="Q86VG9"/>
<protein>
    <submittedName>
        <fullName evidence="1">Uncharacterized protein</fullName>
    </submittedName>
</protein>
<accession>A8MPZ1</accession>
<reference evidence="1" key="1">
    <citation type="submission" date="2001-11" db="EMBL/GenBank/DDBJ databases">
        <authorList>
            <person name="Kim N.-S."/>
            <person name="Shon H.-Y."/>
            <person name="Oh J.-H."/>
            <person name="Lee J.-Y."/>
            <person name="Kim J.-M."/>
            <person name="Hahn Y."/>
            <person name="Park H.-S."/>
            <person name="Kim S."/>
            <person name="Kim Y.S."/>
        </authorList>
    </citation>
    <scope>NUCLEOTIDE SEQUENCE</scope>
</reference>
<organism evidence="1">
    <name type="scientific">Homo sapiens</name>
    <name type="common">Human</name>
    <dbReference type="NCBI Taxonomy" id="9606"/>
    <lineage>
        <taxon>Eukaryota</taxon>
        <taxon>Metazoa</taxon>
        <taxon>Chordata</taxon>
        <taxon>Craniata</taxon>
        <taxon>Vertebrata</taxon>
        <taxon>Euteleostomi</taxon>
        <taxon>Mammalia</taxon>
        <taxon>Eutheria</taxon>
        <taxon>Euarchontoglires</taxon>
        <taxon>Primates</taxon>
        <taxon>Haplorrhini</taxon>
        <taxon>Catarrhini</taxon>
        <taxon>Hominidae</taxon>
        <taxon>Homo</taxon>
    </lineage>
</organism>
<proteinExistence type="evidence at transcript level"/>
<dbReference type="AlphaFoldDB" id="Q86VG9"/>
<evidence type="ECO:0000313" key="1">
    <source>
        <dbReference type="EMBL" id="AAP13350.1"/>
    </source>
</evidence>
<sequence>MDCVPPIQCSCSMGGRYHHPAGEAFWTGERCEQFCHCQASTHAVCCSPSSCGPGQRCETLRGIFGCHPLSPGIYQATMHSHVASFDRKSVEFPGTCASAFTKSCGSSSSLRLFKVEIGKEKQVQQSHCVHFKDVGSWDPGLSAERAPT</sequence>
<accession>Q86VG9</accession>